<reference evidence="1 2" key="1">
    <citation type="journal article" date="2016" name="Mol. Biol. Evol.">
        <title>Comparative Genomics of Early-Diverging Mushroom-Forming Fungi Provides Insights into the Origins of Lignocellulose Decay Capabilities.</title>
        <authorList>
            <person name="Nagy L.G."/>
            <person name="Riley R."/>
            <person name="Tritt A."/>
            <person name="Adam C."/>
            <person name="Daum C."/>
            <person name="Floudas D."/>
            <person name="Sun H."/>
            <person name="Yadav J.S."/>
            <person name="Pangilinan J."/>
            <person name="Larsson K.H."/>
            <person name="Matsuura K."/>
            <person name="Barry K."/>
            <person name="Labutti K."/>
            <person name="Kuo R."/>
            <person name="Ohm R.A."/>
            <person name="Bhattacharya S.S."/>
            <person name="Shirouzu T."/>
            <person name="Yoshinaga Y."/>
            <person name="Martin F.M."/>
            <person name="Grigoriev I.V."/>
            <person name="Hibbett D.S."/>
        </authorList>
    </citation>
    <scope>NUCLEOTIDE SEQUENCE [LARGE SCALE GENOMIC DNA]</scope>
    <source>
        <strain evidence="1 2">CBS 109695</strain>
    </source>
</reference>
<dbReference type="OrthoDB" id="333024at2759"/>
<dbReference type="Proteomes" id="UP000076532">
    <property type="component" value="Unassembled WGS sequence"/>
</dbReference>
<dbReference type="Gene3D" id="3.40.50.720">
    <property type="entry name" value="NAD(P)-binding Rossmann-like Domain"/>
    <property type="match status" value="1"/>
</dbReference>
<gene>
    <name evidence="1" type="ORF">FIBSPDRAFT_966894</name>
</gene>
<dbReference type="EMBL" id="KV417813">
    <property type="protein sequence ID" value="KZP05895.1"/>
    <property type="molecule type" value="Genomic_DNA"/>
</dbReference>
<organism evidence="1 2">
    <name type="scientific">Athelia psychrophila</name>
    <dbReference type="NCBI Taxonomy" id="1759441"/>
    <lineage>
        <taxon>Eukaryota</taxon>
        <taxon>Fungi</taxon>
        <taxon>Dikarya</taxon>
        <taxon>Basidiomycota</taxon>
        <taxon>Agaricomycotina</taxon>
        <taxon>Agaricomycetes</taxon>
        <taxon>Agaricomycetidae</taxon>
        <taxon>Atheliales</taxon>
        <taxon>Atheliaceae</taxon>
        <taxon>Athelia</taxon>
    </lineage>
</organism>
<sequence length="91" mass="9241">MMDAYSVADTILGDVADASAQFLATPLRSAGGDNGGDWEGVVTTYADWKAVDAEEVARGARLGKGGGGGGGGGGARAFLAGRRVWVTTWYT</sequence>
<protein>
    <submittedName>
        <fullName evidence="1">Uncharacterized protein</fullName>
    </submittedName>
</protein>
<keyword evidence="2" id="KW-1185">Reference proteome</keyword>
<accession>A0A167WB84</accession>
<name>A0A167WB84_9AGAM</name>
<dbReference type="AlphaFoldDB" id="A0A167WB84"/>
<proteinExistence type="predicted"/>
<evidence type="ECO:0000313" key="2">
    <source>
        <dbReference type="Proteomes" id="UP000076532"/>
    </source>
</evidence>
<evidence type="ECO:0000313" key="1">
    <source>
        <dbReference type="EMBL" id="KZP05895.1"/>
    </source>
</evidence>